<reference evidence="2 3" key="1">
    <citation type="submission" date="2022-12" db="EMBL/GenBank/DDBJ databases">
        <title>Genomic features and morphological characterization of a novel Knufia sp. strain isolated from spacecraft assembly facility.</title>
        <authorList>
            <person name="Teixeira M."/>
            <person name="Chander A.M."/>
            <person name="Stajich J.E."/>
            <person name="Venkateswaran K."/>
        </authorList>
    </citation>
    <scope>NUCLEOTIDE SEQUENCE [LARGE SCALE GENOMIC DNA]</scope>
    <source>
        <strain evidence="2 3">FJI-L2-BK-P2</strain>
    </source>
</reference>
<organism evidence="2 3">
    <name type="scientific">Knufia fluminis</name>
    <dbReference type="NCBI Taxonomy" id="191047"/>
    <lineage>
        <taxon>Eukaryota</taxon>
        <taxon>Fungi</taxon>
        <taxon>Dikarya</taxon>
        <taxon>Ascomycota</taxon>
        <taxon>Pezizomycotina</taxon>
        <taxon>Eurotiomycetes</taxon>
        <taxon>Chaetothyriomycetidae</taxon>
        <taxon>Chaetothyriales</taxon>
        <taxon>Trichomeriaceae</taxon>
        <taxon>Knufia</taxon>
    </lineage>
</organism>
<feature type="region of interest" description="Disordered" evidence="1">
    <location>
        <begin position="962"/>
        <end position="983"/>
    </location>
</feature>
<evidence type="ECO:0000313" key="2">
    <source>
        <dbReference type="EMBL" id="KAK5950801.1"/>
    </source>
</evidence>
<dbReference type="GO" id="GO:0001228">
    <property type="term" value="F:DNA-binding transcription activator activity, RNA polymerase II-specific"/>
    <property type="evidence" value="ECO:0007669"/>
    <property type="project" value="TreeGrafter"/>
</dbReference>
<evidence type="ECO:0000256" key="1">
    <source>
        <dbReference type="SAM" id="MobiDB-lite"/>
    </source>
</evidence>
<gene>
    <name evidence="2" type="ORF">OHC33_008184</name>
</gene>
<sequence length="983" mass="112034">MLHLELLHHWSSGLTQGFLPPSNDSYQLYSETCIRHGLRHPFLMRQILATSALQISIMRPDQRAFYHQHATQLQSEALAGFNAILQALTESNIVAAFLVSSLIGMHVFCDIFLFRVDSNHSFNSILDSLIGCINLLRGVRSVIDNWWDFLCKSELSPILVTAEMRRKAFMNEESVDLKDLNRMIDTADVGVASKEAYKQAVKELEHVFAAQPDLRELESSPSAHIIFAWLVTVPKEYVDLLSARRPEALVILSYYAANLHYRRKFWAINDAGEYLIHNISSHLGKHWEQWLAWPQQLLRVVRAQKKRFSISIVLDPSNGFTRADAEIRSLRAVLVDLSLQLSQIIYSQQPPLPSTLVPVTRTGVLPTIQPRTPPDWKFEDQFEFYGFWLPNEELIVSNALTGVMDLLETTMKVLSGTSGEGEEDPSFQRYFRKGDLDQVGAIFQRVLAVLGAPGTSAIRQCIEASKLLLIYGDGPNSNRNCADERKGVFAYYKAFEDGNKIPRSYMSFCKRFFDNYKAHKPMDWDPSIPYVDSAKMGTTIDIADRYQLPEAESGASIVLHELLHWSDITKPVVPNQIEDLALIRPDTQEQRTAYRSFYGAKVKDPAWKATQPPTENADTYVYMVPEIFYRYRSLEVHHENTTQRRNRLPFPESLFGRKTSKPSLEKKEADIGQPDPFPREPWPAGANYFEFHQFPSEEHKQAVLYSMIEIQDILSTAVRILSQEAGKQEVANPSFRRYFFPTPGDLRIVLGVFQSVLAKIGCPRYDTLLQCPSMRKEKLVIYYEDPPYNEDPRVTCKRGGHWAFVGKGDGTGNFNYPRYMSICGRWFSFYRGAKCASAAMLGNVIDPGCQPQWQQVTWSATMKLLHELMHLDYIYQSVLPKQIDDIVITFPAPDGRKTQAQGAYCAMHVKDWSGGKSPTLNADSYVFTAKEIYYTEWKKQENIVPSDWVDSPDIRIASQQECPRLVLPQPAPPPPVAPPRLAR</sequence>
<accession>A0AAN8F406</accession>
<feature type="region of interest" description="Disordered" evidence="1">
    <location>
        <begin position="655"/>
        <end position="677"/>
    </location>
</feature>
<name>A0AAN8F406_9EURO</name>
<dbReference type="GO" id="GO:0008237">
    <property type="term" value="F:metallopeptidase activity"/>
    <property type="evidence" value="ECO:0007669"/>
    <property type="project" value="InterPro"/>
</dbReference>
<comment type="caution">
    <text evidence="2">The sequence shown here is derived from an EMBL/GenBank/DDBJ whole genome shotgun (WGS) entry which is preliminary data.</text>
</comment>
<dbReference type="InterPro" id="IPR024079">
    <property type="entry name" value="MetalloPept_cat_dom_sf"/>
</dbReference>
<dbReference type="PANTHER" id="PTHR47784:SF4">
    <property type="entry name" value="ZN(II)2CYS6 TRANSCRIPTION FACTOR (EUROFUNG)"/>
    <property type="match status" value="1"/>
</dbReference>
<proteinExistence type="predicted"/>
<dbReference type="Proteomes" id="UP001316803">
    <property type="component" value="Unassembled WGS sequence"/>
</dbReference>
<dbReference type="AlphaFoldDB" id="A0AAN8F406"/>
<dbReference type="InterPro" id="IPR053157">
    <property type="entry name" value="Sterol_Uptake_Regulator"/>
</dbReference>
<evidence type="ECO:0000313" key="3">
    <source>
        <dbReference type="Proteomes" id="UP001316803"/>
    </source>
</evidence>
<feature type="compositionally biased region" description="Pro residues" evidence="1">
    <location>
        <begin position="969"/>
        <end position="983"/>
    </location>
</feature>
<protein>
    <submittedName>
        <fullName evidence="2">Uncharacterized protein</fullName>
    </submittedName>
</protein>
<keyword evidence="3" id="KW-1185">Reference proteome</keyword>
<dbReference type="PANTHER" id="PTHR47784">
    <property type="entry name" value="STEROL UPTAKE CONTROL PROTEIN 2"/>
    <property type="match status" value="1"/>
</dbReference>
<dbReference type="EMBL" id="JAKLMC020000024">
    <property type="protein sequence ID" value="KAK5950801.1"/>
    <property type="molecule type" value="Genomic_DNA"/>
</dbReference>
<dbReference type="Gene3D" id="3.40.390.10">
    <property type="entry name" value="Collagenase (Catalytic Domain)"/>
    <property type="match status" value="2"/>
</dbReference>